<keyword evidence="4" id="KW-1185">Reference proteome</keyword>
<proteinExistence type="predicted"/>
<sequence>MAADRPRTRRKARRPVPTGGPAVTDQLTRPTTHGPRTAPTTHGPRTAPTTHRPLTAPTTHRPLTAPDGGQRPSPRELRRLERGPRAELSAPRVHTGPTADRLAHGLGADAFACGSHVFFRRGAYRPDTPAGFRLRMGPRPARRWSR</sequence>
<feature type="compositionally biased region" description="Basic and acidic residues" evidence="1">
    <location>
        <begin position="73"/>
        <end position="85"/>
    </location>
</feature>
<comment type="caution">
    <text evidence="3">The sequence shown here is derived from an EMBL/GenBank/DDBJ whole genome shotgun (WGS) entry which is preliminary data.</text>
</comment>
<evidence type="ECO:0000256" key="1">
    <source>
        <dbReference type="SAM" id="MobiDB-lite"/>
    </source>
</evidence>
<dbReference type="Proteomes" id="UP001551189">
    <property type="component" value="Unassembled WGS sequence"/>
</dbReference>
<evidence type="ECO:0000259" key="2">
    <source>
        <dbReference type="Pfam" id="PF13699"/>
    </source>
</evidence>
<accession>A0ABV3BAT4</accession>
<evidence type="ECO:0000313" key="4">
    <source>
        <dbReference type="Proteomes" id="UP001551189"/>
    </source>
</evidence>
<dbReference type="EMBL" id="JBEYXT010000329">
    <property type="protein sequence ID" value="MEU6806562.1"/>
    <property type="molecule type" value="Genomic_DNA"/>
</dbReference>
<evidence type="ECO:0000313" key="3">
    <source>
        <dbReference type="EMBL" id="MEU6806562.1"/>
    </source>
</evidence>
<feature type="region of interest" description="Disordered" evidence="1">
    <location>
        <begin position="1"/>
        <end position="101"/>
    </location>
</feature>
<dbReference type="Pfam" id="PF13699">
    <property type="entry name" value="eCIS_core"/>
    <property type="match status" value="1"/>
</dbReference>
<gene>
    <name evidence="3" type="ORF">ABZ931_37105</name>
</gene>
<protein>
    <submittedName>
        <fullName evidence="3">DUF4157 domain-containing protein</fullName>
    </submittedName>
</protein>
<dbReference type="RefSeq" id="WP_359702281.1">
    <property type="nucleotide sequence ID" value="NZ_JBEYXT010000329.1"/>
</dbReference>
<dbReference type="InterPro" id="IPR025295">
    <property type="entry name" value="eCIS_core_dom"/>
</dbReference>
<feature type="domain" description="eCIS core" evidence="2">
    <location>
        <begin position="78"/>
        <end position="134"/>
    </location>
</feature>
<reference evidence="3 4" key="1">
    <citation type="submission" date="2024-06" db="EMBL/GenBank/DDBJ databases">
        <title>The Natural Products Discovery Center: Release of the First 8490 Sequenced Strains for Exploring Actinobacteria Biosynthetic Diversity.</title>
        <authorList>
            <person name="Kalkreuter E."/>
            <person name="Kautsar S.A."/>
            <person name="Yang D."/>
            <person name="Bader C.D."/>
            <person name="Teijaro C.N."/>
            <person name="Fluegel L."/>
            <person name="Davis C.M."/>
            <person name="Simpson J.R."/>
            <person name="Lauterbach L."/>
            <person name="Steele A.D."/>
            <person name="Gui C."/>
            <person name="Meng S."/>
            <person name="Li G."/>
            <person name="Viehrig K."/>
            <person name="Ye F."/>
            <person name="Su P."/>
            <person name="Kiefer A.F."/>
            <person name="Nichols A."/>
            <person name="Cepeda A.J."/>
            <person name="Yan W."/>
            <person name="Fan B."/>
            <person name="Jiang Y."/>
            <person name="Adhikari A."/>
            <person name="Zheng C.-J."/>
            <person name="Schuster L."/>
            <person name="Cowan T.M."/>
            <person name="Smanski M.J."/>
            <person name="Chevrette M.G."/>
            <person name="De Carvalho L.P.S."/>
            <person name="Shen B."/>
        </authorList>
    </citation>
    <scope>NUCLEOTIDE SEQUENCE [LARGE SCALE GENOMIC DNA]</scope>
    <source>
        <strain evidence="3 4">NPDC046851</strain>
    </source>
</reference>
<organism evidence="3 4">
    <name type="scientific">Streptomyces neyagawaensis</name>
    <dbReference type="NCBI Taxonomy" id="42238"/>
    <lineage>
        <taxon>Bacteria</taxon>
        <taxon>Bacillati</taxon>
        <taxon>Actinomycetota</taxon>
        <taxon>Actinomycetes</taxon>
        <taxon>Kitasatosporales</taxon>
        <taxon>Streptomycetaceae</taxon>
        <taxon>Streptomyces</taxon>
    </lineage>
</organism>
<name>A0ABV3BAT4_9ACTN</name>